<sequence length="79" mass="9278">MNAQWHSLLSHKREPVLQGLKRILFGLSKNGVRVFFSDSNNFRRIFICREPGIRYPPSNTKEIDHFSGNGILTRIFYVR</sequence>
<dbReference type="AlphaFoldDB" id="A0AAV4RHR8"/>
<dbReference type="EMBL" id="BPLQ01006355">
    <property type="protein sequence ID" value="GIY21878.1"/>
    <property type="molecule type" value="Genomic_DNA"/>
</dbReference>
<dbReference type="Proteomes" id="UP001054837">
    <property type="component" value="Unassembled WGS sequence"/>
</dbReference>
<reference evidence="1 2" key="1">
    <citation type="submission" date="2021-06" db="EMBL/GenBank/DDBJ databases">
        <title>Caerostris darwini draft genome.</title>
        <authorList>
            <person name="Kono N."/>
            <person name="Arakawa K."/>
        </authorList>
    </citation>
    <scope>NUCLEOTIDE SEQUENCE [LARGE SCALE GENOMIC DNA]</scope>
</reference>
<name>A0AAV4RHR8_9ARAC</name>
<proteinExistence type="predicted"/>
<gene>
    <name evidence="1" type="ORF">CDAR_525401</name>
</gene>
<comment type="caution">
    <text evidence="1">The sequence shown here is derived from an EMBL/GenBank/DDBJ whole genome shotgun (WGS) entry which is preliminary data.</text>
</comment>
<evidence type="ECO:0000313" key="1">
    <source>
        <dbReference type="EMBL" id="GIY21878.1"/>
    </source>
</evidence>
<organism evidence="1 2">
    <name type="scientific">Caerostris darwini</name>
    <dbReference type="NCBI Taxonomy" id="1538125"/>
    <lineage>
        <taxon>Eukaryota</taxon>
        <taxon>Metazoa</taxon>
        <taxon>Ecdysozoa</taxon>
        <taxon>Arthropoda</taxon>
        <taxon>Chelicerata</taxon>
        <taxon>Arachnida</taxon>
        <taxon>Araneae</taxon>
        <taxon>Araneomorphae</taxon>
        <taxon>Entelegynae</taxon>
        <taxon>Araneoidea</taxon>
        <taxon>Araneidae</taxon>
        <taxon>Caerostris</taxon>
    </lineage>
</organism>
<protein>
    <submittedName>
        <fullName evidence="1">Uncharacterized protein</fullName>
    </submittedName>
</protein>
<keyword evidence="2" id="KW-1185">Reference proteome</keyword>
<evidence type="ECO:0000313" key="2">
    <source>
        <dbReference type="Proteomes" id="UP001054837"/>
    </source>
</evidence>
<accession>A0AAV4RHR8</accession>